<dbReference type="PRINTS" id="PR00598">
    <property type="entry name" value="HTHMARR"/>
</dbReference>
<dbReference type="Proteomes" id="UP000051673">
    <property type="component" value="Unassembled WGS sequence"/>
</dbReference>
<dbReference type="SUPFAM" id="SSF46785">
    <property type="entry name" value="Winged helix' DNA-binding domain"/>
    <property type="match status" value="1"/>
</dbReference>
<sequence>MKQILDALQVAEKQYRTNLIQMAKGQGVTVAEWTLLGYVNDGYDTQDKLSKGMALDNSTLSRQLKSLVKKELVESEVISHDNRQLRYRLTQKGLDTMTALVDAQAEFNKQVFSVWSDEEKRMMEILLNRLDKSINKIA</sequence>
<accession>A0A0R2JIQ7</accession>
<evidence type="ECO:0000259" key="1">
    <source>
        <dbReference type="PROSITE" id="PS50995"/>
    </source>
</evidence>
<feature type="domain" description="HTH marR-type" evidence="1">
    <location>
        <begin position="1"/>
        <end position="132"/>
    </location>
</feature>
<dbReference type="GO" id="GO:0003700">
    <property type="term" value="F:DNA-binding transcription factor activity"/>
    <property type="evidence" value="ECO:0007669"/>
    <property type="project" value="InterPro"/>
</dbReference>
<dbReference type="InterPro" id="IPR000835">
    <property type="entry name" value="HTH_MarR-typ"/>
</dbReference>
<dbReference type="PANTHER" id="PTHR33164:SF43">
    <property type="entry name" value="HTH-TYPE TRANSCRIPTIONAL REPRESSOR YETL"/>
    <property type="match status" value="1"/>
</dbReference>
<dbReference type="InterPro" id="IPR039422">
    <property type="entry name" value="MarR/SlyA-like"/>
</dbReference>
<dbReference type="SMART" id="SM00347">
    <property type="entry name" value="HTH_MARR"/>
    <property type="match status" value="1"/>
</dbReference>
<dbReference type="STRING" id="1620.IV67_GL000698"/>
<evidence type="ECO:0000313" key="2">
    <source>
        <dbReference type="EMBL" id="KRN77177.1"/>
    </source>
</evidence>
<keyword evidence="3" id="KW-1185">Reference proteome</keyword>
<dbReference type="AlphaFoldDB" id="A0A0R2JIQ7"/>
<name>A0A0R2JIQ7_9LACO</name>
<organism evidence="2 3">
    <name type="scientific">Weissella minor</name>
    <dbReference type="NCBI Taxonomy" id="1620"/>
    <lineage>
        <taxon>Bacteria</taxon>
        <taxon>Bacillati</taxon>
        <taxon>Bacillota</taxon>
        <taxon>Bacilli</taxon>
        <taxon>Lactobacillales</taxon>
        <taxon>Lactobacillaceae</taxon>
        <taxon>Weissella</taxon>
    </lineage>
</organism>
<evidence type="ECO:0000313" key="3">
    <source>
        <dbReference type="Proteomes" id="UP000051673"/>
    </source>
</evidence>
<protein>
    <submittedName>
        <fullName evidence="2">Transcription regulator</fullName>
    </submittedName>
</protein>
<dbReference type="PATRIC" id="fig|1620.3.peg.707"/>
<dbReference type="PROSITE" id="PS50995">
    <property type="entry name" value="HTH_MARR_2"/>
    <property type="match status" value="1"/>
</dbReference>
<dbReference type="EMBL" id="JQCD01000024">
    <property type="protein sequence ID" value="KRN77177.1"/>
    <property type="molecule type" value="Genomic_DNA"/>
</dbReference>
<proteinExistence type="predicted"/>
<comment type="caution">
    <text evidence="2">The sequence shown here is derived from an EMBL/GenBank/DDBJ whole genome shotgun (WGS) entry which is preliminary data.</text>
</comment>
<dbReference type="OrthoDB" id="2328486at2"/>
<dbReference type="RefSeq" id="WP_057788197.1">
    <property type="nucleotide sequence ID" value="NZ_JQCD01000024.1"/>
</dbReference>
<dbReference type="InterPro" id="IPR036390">
    <property type="entry name" value="WH_DNA-bd_sf"/>
</dbReference>
<dbReference type="GO" id="GO:0006950">
    <property type="term" value="P:response to stress"/>
    <property type="evidence" value="ECO:0007669"/>
    <property type="project" value="TreeGrafter"/>
</dbReference>
<dbReference type="Gene3D" id="1.10.10.10">
    <property type="entry name" value="Winged helix-like DNA-binding domain superfamily/Winged helix DNA-binding domain"/>
    <property type="match status" value="1"/>
</dbReference>
<gene>
    <name evidence="2" type="ORF">IV67_GL000698</name>
</gene>
<dbReference type="PANTHER" id="PTHR33164">
    <property type="entry name" value="TRANSCRIPTIONAL REGULATOR, MARR FAMILY"/>
    <property type="match status" value="1"/>
</dbReference>
<dbReference type="InterPro" id="IPR036388">
    <property type="entry name" value="WH-like_DNA-bd_sf"/>
</dbReference>
<reference evidence="2 3" key="1">
    <citation type="journal article" date="2015" name="Genome Announc.">
        <title>Expanding the biotechnology potential of lactobacilli through comparative genomics of 213 strains and associated genera.</title>
        <authorList>
            <person name="Sun Z."/>
            <person name="Harris H.M."/>
            <person name="McCann A."/>
            <person name="Guo C."/>
            <person name="Argimon S."/>
            <person name="Zhang W."/>
            <person name="Yang X."/>
            <person name="Jeffery I.B."/>
            <person name="Cooney J.C."/>
            <person name="Kagawa T.F."/>
            <person name="Liu W."/>
            <person name="Song Y."/>
            <person name="Salvetti E."/>
            <person name="Wrobel A."/>
            <person name="Rasinkangas P."/>
            <person name="Parkhill J."/>
            <person name="Rea M.C."/>
            <person name="O'Sullivan O."/>
            <person name="Ritari J."/>
            <person name="Douillard F.P."/>
            <person name="Paul Ross R."/>
            <person name="Yang R."/>
            <person name="Briner A.E."/>
            <person name="Felis G.E."/>
            <person name="de Vos W.M."/>
            <person name="Barrangou R."/>
            <person name="Klaenhammer T.R."/>
            <person name="Caufield P.W."/>
            <person name="Cui Y."/>
            <person name="Zhang H."/>
            <person name="O'Toole P.W."/>
        </authorList>
    </citation>
    <scope>NUCLEOTIDE SEQUENCE [LARGE SCALE GENOMIC DNA]</scope>
    <source>
        <strain evidence="2 3">DSM 20014</strain>
    </source>
</reference>
<dbReference type="Pfam" id="PF12802">
    <property type="entry name" value="MarR_2"/>
    <property type="match status" value="1"/>
</dbReference>